<dbReference type="AlphaFoldDB" id="A0A1M6HW08"/>
<dbReference type="PROSITE" id="PS00141">
    <property type="entry name" value="ASP_PROTEASE"/>
    <property type="match status" value="1"/>
</dbReference>
<keyword evidence="3" id="KW-1185">Reference proteome</keyword>
<keyword evidence="1" id="KW-1133">Transmembrane helix</keyword>
<organism evidence="2 3">
    <name type="scientific">Palleronia salina</name>
    <dbReference type="NCBI Taxonomy" id="313368"/>
    <lineage>
        <taxon>Bacteria</taxon>
        <taxon>Pseudomonadati</taxon>
        <taxon>Pseudomonadota</taxon>
        <taxon>Alphaproteobacteria</taxon>
        <taxon>Rhodobacterales</taxon>
        <taxon>Roseobacteraceae</taxon>
        <taxon>Palleronia</taxon>
    </lineage>
</organism>
<dbReference type="GO" id="GO:0004190">
    <property type="term" value="F:aspartic-type endopeptidase activity"/>
    <property type="evidence" value="ECO:0007669"/>
    <property type="project" value="InterPro"/>
</dbReference>
<keyword evidence="2" id="KW-0378">Hydrolase</keyword>
<name>A0A1M6HW08_9RHOB</name>
<dbReference type="CDD" id="cd05483">
    <property type="entry name" value="retropepsin_like_bacteria"/>
    <property type="match status" value="1"/>
</dbReference>
<dbReference type="EMBL" id="FQZA01000006">
    <property type="protein sequence ID" value="SHJ26412.1"/>
    <property type="molecule type" value="Genomic_DNA"/>
</dbReference>
<evidence type="ECO:0000313" key="3">
    <source>
        <dbReference type="Proteomes" id="UP000184040"/>
    </source>
</evidence>
<keyword evidence="1" id="KW-0812">Transmembrane</keyword>
<gene>
    <name evidence="2" type="ORF">SAMN04488012_106175</name>
</gene>
<dbReference type="InterPro" id="IPR011969">
    <property type="entry name" value="Clan_AA_Asp_peptidase_C"/>
</dbReference>
<dbReference type="NCBIfam" id="TIGR02281">
    <property type="entry name" value="clan_AA_DTGA"/>
    <property type="match status" value="1"/>
</dbReference>
<dbReference type="Pfam" id="PF13975">
    <property type="entry name" value="gag-asp_proteas"/>
    <property type="match status" value="1"/>
</dbReference>
<evidence type="ECO:0000313" key="2">
    <source>
        <dbReference type="EMBL" id="SHJ26412.1"/>
    </source>
</evidence>
<evidence type="ECO:0000256" key="1">
    <source>
        <dbReference type="SAM" id="Phobius"/>
    </source>
</evidence>
<dbReference type="Gene3D" id="2.40.70.10">
    <property type="entry name" value="Acid Proteases"/>
    <property type="match status" value="1"/>
</dbReference>
<reference evidence="2 3" key="1">
    <citation type="submission" date="2016-11" db="EMBL/GenBank/DDBJ databases">
        <authorList>
            <person name="Jaros S."/>
            <person name="Januszkiewicz K."/>
            <person name="Wedrychowicz H."/>
        </authorList>
    </citation>
    <scope>NUCLEOTIDE SEQUENCE [LARGE SCALE GENOMIC DNA]</scope>
    <source>
        <strain evidence="2 3">DSM 26892</strain>
    </source>
</reference>
<sequence length="192" mass="20693">MNGDSIASLVYLVLLGSVIAGYFFVSNRNSLGKTMQQAAIWGLIFVGAIAVAGLWSDLRDDVAPAQVLSSRGELVVPRSFDGHYRVTLNIQDIPVDFIVDTGASDMVLSQRDARRVGLDPEQLAYTGRARTANGTVPMAFVMLSEVSVGEFVAEDVRASVNGGEMSSSLLGMSYLQRFGRISIENDRLTLSP</sequence>
<dbReference type="RefSeq" id="WP_073128794.1">
    <property type="nucleotide sequence ID" value="NZ_FQZA01000006.1"/>
</dbReference>
<accession>A0A1M6HW08</accession>
<dbReference type="InterPro" id="IPR034122">
    <property type="entry name" value="Retropepsin-like_bacterial"/>
</dbReference>
<dbReference type="SUPFAM" id="SSF50630">
    <property type="entry name" value="Acid proteases"/>
    <property type="match status" value="1"/>
</dbReference>
<keyword evidence="2" id="KW-0645">Protease</keyword>
<feature type="transmembrane region" description="Helical" evidence="1">
    <location>
        <begin position="6"/>
        <end position="26"/>
    </location>
</feature>
<dbReference type="InterPro" id="IPR001969">
    <property type="entry name" value="Aspartic_peptidase_AS"/>
</dbReference>
<dbReference type="InterPro" id="IPR021109">
    <property type="entry name" value="Peptidase_aspartic_dom_sf"/>
</dbReference>
<proteinExistence type="predicted"/>
<dbReference type="Proteomes" id="UP000184040">
    <property type="component" value="Unassembled WGS sequence"/>
</dbReference>
<protein>
    <submittedName>
        <fullName evidence="2">Aspartyl protease family protein</fullName>
    </submittedName>
</protein>
<feature type="transmembrane region" description="Helical" evidence="1">
    <location>
        <begin position="38"/>
        <end position="56"/>
    </location>
</feature>
<keyword evidence="1" id="KW-0472">Membrane</keyword>
<dbReference type="GO" id="GO:0006508">
    <property type="term" value="P:proteolysis"/>
    <property type="evidence" value="ECO:0007669"/>
    <property type="project" value="UniProtKB-KW"/>
</dbReference>
<dbReference type="STRING" id="313368.SAMN04488012_106175"/>